<dbReference type="AlphaFoldDB" id="A0A1H5VD32"/>
<feature type="domain" description="Response regulatory" evidence="10">
    <location>
        <begin position="5"/>
        <end position="118"/>
    </location>
</feature>
<evidence type="ECO:0000256" key="3">
    <source>
        <dbReference type="ARBA" id="ARBA00023012"/>
    </source>
</evidence>
<dbReference type="CDD" id="cd00383">
    <property type="entry name" value="trans_reg_C"/>
    <property type="match status" value="1"/>
</dbReference>
<organism evidence="12 13">
    <name type="scientific">Lachnospira multipara</name>
    <dbReference type="NCBI Taxonomy" id="28051"/>
    <lineage>
        <taxon>Bacteria</taxon>
        <taxon>Bacillati</taxon>
        <taxon>Bacillota</taxon>
        <taxon>Clostridia</taxon>
        <taxon>Lachnospirales</taxon>
        <taxon>Lachnospiraceae</taxon>
        <taxon>Lachnospira</taxon>
    </lineage>
</organism>
<evidence type="ECO:0000256" key="5">
    <source>
        <dbReference type="ARBA" id="ARBA00023125"/>
    </source>
</evidence>
<feature type="DNA-binding region" description="OmpR/PhoB-type" evidence="9">
    <location>
        <begin position="143"/>
        <end position="242"/>
    </location>
</feature>
<reference evidence="12 13" key="1">
    <citation type="submission" date="2016-10" db="EMBL/GenBank/DDBJ databases">
        <authorList>
            <person name="de Groot N.N."/>
        </authorList>
    </citation>
    <scope>NUCLEOTIDE SEQUENCE [LARGE SCALE GENOMIC DNA]</scope>
    <source>
        <strain evidence="12 13">D15d</strain>
    </source>
</reference>
<dbReference type="RefSeq" id="WP_027431627.1">
    <property type="nucleotide sequence ID" value="NZ_FNUL01000010.1"/>
</dbReference>
<keyword evidence="6" id="KW-0804">Transcription</keyword>
<dbReference type="EMBL" id="FNUL01000010">
    <property type="protein sequence ID" value="SEF84701.1"/>
    <property type="molecule type" value="Genomic_DNA"/>
</dbReference>
<dbReference type="STRING" id="1410661.GCA_000702205_01978"/>
<dbReference type="Pfam" id="PF00486">
    <property type="entry name" value="Trans_reg_C"/>
    <property type="match status" value="1"/>
</dbReference>
<dbReference type="Pfam" id="PF00072">
    <property type="entry name" value="Response_reg"/>
    <property type="match status" value="1"/>
</dbReference>
<gene>
    <name evidence="12" type="ORF">SAMN05216537_11089</name>
</gene>
<accession>A0A1H5VD32</accession>
<dbReference type="PROSITE" id="PS50110">
    <property type="entry name" value="RESPONSE_REGULATORY"/>
    <property type="match status" value="1"/>
</dbReference>
<keyword evidence="5 9" id="KW-0238">DNA-binding</keyword>
<dbReference type="PANTHER" id="PTHR48111">
    <property type="entry name" value="REGULATOR OF RPOS"/>
    <property type="match status" value="1"/>
</dbReference>
<dbReference type="GO" id="GO:0032993">
    <property type="term" value="C:protein-DNA complex"/>
    <property type="evidence" value="ECO:0007669"/>
    <property type="project" value="TreeGrafter"/>
</dbReference>
<comment type="function">
    <text evidence="7">May play the central regulatory role in sporulation. It may be an element of the effector pathway responsible for the activation of sporulation genes in response to nutritional stress. Spo0A may act in concert with spo0H (a sigma factor) to control the expression of some genes that are critical to the sporulation process.</text>
</comment>
<keyword evidence="3" id="KW-0902">Two-component regulatory system</keyword>
<sequence length="243" mass="28044">MDNITVLLVDDDSEVIDLNKKFFEKKNYRVYTAYSSKDALDILKMNRVDCILLDVMMPDMDGFEACSRMRKLTNVPILFLTGKDSEEDKIKGLEVGGDDFILKPYSLNEINARIQANVRRFRQYNKSLIGEEIIQESRGEKSSAIEQFGHLSVNYLAHKVYCDGDEIGLSNREYEILVILLSHNGEVTTFEEISNKLFGTYSDTDRQTIMVQISRLRKKLDAYLNICDMITSVRFKGYEFHAK</sequence>
<dbReference type="Proteomes" id="UP000236726">
    <property type="component" value="Unassembled WGS sequence"/>
</dbReference>
<evidence type="ECO:0000259" key="10">
    <source>
        <dbReference type="PROSITE" id="PS50110"/>
    </source>
</evidence>
<dbReference type="PANTHER" id="PTHR48111:SF1">
    <property type="entry name" value="TWO-COMPONENT RESPONSE REGULATOR ORR33"/>
    <property type="match status" value="1"/>
</dbReference>
<dbReference type="PROSITE" id="PS51755">
    <property type="entry name" value="OMPR_PHOB"/>
    <property type="match status" value="1"/>
</dbReference>
<feature type="modified residue" description="4-aspartylphosphate" evidence="8">
    <location>
        <position position="54"/>
    </location>
</feature>
<keyword evidence="13" id="KW-1185">Reference proteome</keyword>
<evidence type="ECO:0000256" key="7">
    <source>
        <dbReference type="ARBA" id="ARBA00024867"/>
    </source>
</evidence>
<proteinExistence type="predicted"/>
<evidence type="ECO:0000313" key="13">
    <source>
        <dbReference type="Proteomes" id="UP000236726"/>
    </source>
</evidence>
<dbReference type="Gene3D" id="3.40.50.2300">
    <property type="match status" value="1"/>
</dbReference>
<keyword evidence="2 8" id="KW-0597">Phosphoprotein</keyword>
<protein>
    <recommendedName>
        <fullName evidence="1">Stage 0 sporulation protein A homolog</fullName>
    </recommendedName>
</protein>
<dbReference type="InterPro" id="IPR036388">
    <property type="entry name" value="WH-like_DNA-bd_sf"/>
</dbReference>
<evidence type="ECO:0000256" key="6">
    <source>
        <dbReference type="ARBA" id="ARBA00023163"/>
    </source>
</evidence>
<dbReference type="SMART" id="SM00862">
    <property type="entry name" value="Trans_reg_C"/>
    <property type="match status" value="1"/>
</dbReference>
<dbReference type="CDD" id="cd17574">
    <property type="entry name" value="REC_OmpR"/>
    <property type="match status" value="1"/>
</dbReference>
<dbReference type="InterPro" id="IPR011006">
    <property type="entry name" value="CheY-like_superfamily"/>
</dbReference>
<evidence type="ECO:0000256" key="9">
    <source>
        <dbReference type="PROSITE-ProRule" id="PRU01091"/>
    </source>
</evidence>
<dbReference type="Gene3D" id="1.10.10.10">
    <property type="entry name" value="Winged helix-like DNA-binding domain superfamily/Winged helix DNA-binding domain"/>
    <property type="match status" value="1"/>
</dbReference>
<dbReference type="SUPFAM" id="SSF52172">
    <property type="entry name" value="CheY-like"/>
    <property type="match status" value="1"/>
</dbReference>
<dbReference type="SUPFAM" id="SSF46894">
    <property type="entry name" value="C-terminal effector domain of the bipartite response regulators"/>
    <property type="match status" value="1"/>
</dbReference>
<evidence type="ECO:0000256" key="8">
    <source>
        <dbReference type="PROSITE-ProRule" id="PRU00169"/>
    </source>
</evidence>
<dbReference type="GO" id="GO:0006355">
    <property type="term" value="P:regulation of DNA-templated transcription"/>
    <property type="evidence" value="ECO:0007669"/>
    <property type="project" value="InterPro"/>
</dbReference>
<evidence type="ECO:0000256" key="2">
    <source>
        <dbReference type="ARBA" id="ARBA00022553"/>
    </source>
</evidence>
<evidence type="ECO:0000259" key="11">
    <source>
        <dbReference type="PROSITE" id="PS51755"/>
    </source>
</evidence>
<name>A0A1H5VD32_9FIRM</name>
<dbReference type="InterPro" id="IPR001867">
    <property type="entry name" value="OmpR/PhoB-type_DNA-bd"/>
</dbReference>
<dbReference type="InterPro" id="IPR039420">
    <property type="entry name" value="WalR-like"/>
</dbReference>
<evidence type="ECO:0000256" key="4">
    <source>
        <dbReference type="ARBA" id="ARBA00023015"/>
    </source>
</evidence>
<dbReference type="GO" id="GO:0005829">
    <property type="term" value="C:cytosol"/>
    <property type="evidence" value="ECO:0007669"/>
    <property type="project" value="TreeGrafter"/>
</dbReference>
<evidence type="ECO:0000256" key="1">
    <source>
        <dbReference type="ARBA" id="ARBA00018672"/>
    </source>
</evidence>
<dbReference type="GO" id="GO:0000976">
    <property type="term" value="F:transcription cis-regulatory region binding"/>
    <property type="evidence" value="ECO:0007669"/>
    <property type="project" value="TreeGrafter"/>
</dbReference>
<dbReference type="GO" id="GO:0000156">
    <property type="term" value="F:phosphorelay response regulator activity"/>
    <property type="evidence" value="ECO:0007669"/>
    <property type="project" value="TreeGrafter"/>
</dbReference>
<dbReference type="SMART" id="SM00448">
    <property type="entry name" value="REC"/>
    <property type="match status" value="1"/>
</dbReference>
<dbReference type="InterPro" id="IPR016032">
    <property type="entry name" value="Sig_transdc_resp-reg_C-effctor"/>
</dbReference>
<evidence type="ECO:0000313" key="12">
    <source>
        <dbReference type="EMBL" id="SEF84701.1"/>
    </source>
</evidence>
<keyword evidence="4" id="KW-0805">Transcription regulation</keyword>
<feature type="domain" description="OmpR/PhoB-type" evidence="11">
    <location>
        <begin position="143"/>
        <end position="242"/>
    </location>
</feature>
<dbReference type="InterPro" id="IPR001789">
    <property type="entry name" value="Sig_transdc_resp-reg_receiver"/>
</dbReference>